<accession>A0A1S1RA49</accession>
<dbReference type="Proteomes" id="UP000179769">
    <property type="component" value="Unassembled WGS sequence"/>
</dbReference>
<evidence type="ECO:0000256" key="2">
    <source>
        <dbReference type="ARBA" id="ARBA00009533"/>
    </source>
</evidence>
<keyword evidence="5 7" id="KW-0456">Lyase</keyword>
<dbReference type="InterPro" id="IPR015421">
    <property type="entry name" value="PyrdxlP-dep_Trfase_major"/>
</dbReference>
<evidence type="ECO:0000313" key="8">
    <source>
        <dbReference type="EMBL" id="OHV43080.1"/>
    </source>
</evidence>
<dbReference type="Gene3D" id="3.40.640.10">
    <property type="entry name" value="Type I PLP-dependent aspartate aminotransferase-like (Major domain)"/>
    <property type="match status" value="1"/>
</dbReference>
<keyword evidence="4 6" id="KW-0663">Pyridoxal phosphate</keyword>
<evidence type="ECO:0000256" key="3">
    <source>
        <dbReference type="ARBA" id="ARBA00022793"/>
    </source>
</evidence>
<name>A0A1S1RA49_9ACTN</name>
<keyword evidence="3" id="KW-0210">Decarboxylase</keyword>
<dbReference type="OrthoDB" id="3335676at2"/>
<evidence type="ECO:0000256" key="1">
    <source>
        <dbReference type="ARBA" id="ARBA00001933"/>
    </source>
</evidence>
<proteinExistence type="inferred from homology"/>
<comment type="caution">
    <text evidence="8">The sequence shown here is derived from an EMBL/GenBank/DDBJ whole genome shotgun (WGS) entry which is preliminary data.</text>
</comment>
<dbReference type="EMBL" id="MAXA01000036">
    <property type="protein sequence ID" value="OHV43080.1"/>
    <property type="molecule type" value="Genomic_DNA"/>
</dbReference>
<evidence type="ECO:0000256" key="7">
    <source>
        <dbReference type="RuleBase" id="RU000382"/>
    </source>
</evidence>
<evidence type="ECO:0000256" key="5">
    <source>
        <dbReference type="ARBA" id="ARBA00023239"/>
    </source>
</evidence>
<evidence type="ECO:0000313" key="9">
    <source>
        <dbReference type="Proteomes" id="UP000179769"/>
    </source>
</evidence>
<dbReference type="GO" id="GO:0005737">
    <property type="term" value="C:cytoplasm"/>
    <property type="evidence" value="ECO:0007669"/>
    <property type="project" value="TreeGrafter"/>
</dbReference>
<dbReference type="Gene3D" id="3.90.1150.10">
    <property type="entry name" value="Aspartate Aminotransferase, domain 1"/>
    <property type="match status" value="1"/>
</dbReference>
<evidence type="ECO:0000256" key="4">
    <source>
        <dbReference type="ARBA" id="ARBA00022898"/>
    </source>
</evidence>
<dbReference type="GO" id="GO:0004058">
    <property type="term" value="F:aromatic-L-amino-acid decarboxylase activity"/>
    <property type="evidence" value="ECO:0007669"/>
    <property type="project" value="UniProtKB-ARBA"/>
</dbReference>
<protein>
    <submittedName>
        <fullName evidence="8">Pyridoxal-dependent decarboxylase</fullName>
    </submittedName>
</protein>
<reference evidence="9" key="1">
    <citation type="submission" date="2016-07" db="EMBL/GenBank/DDBJ databases">
        <title>Frankia sp. NRRL B-16219 Genome sequencing.</title>
        <authorList>
            <person name="Ghodhbane-Gtari F."/>
            <person name="Swanson E."/>
            <person name="Gueddou A."/>
            <person name="Louati M."/>
            <person name="Nouioui I."/>
            <person name="Hezbri K."/>
            <person name="Abebe-Akele F."/>
            <person name="Simpson S."/>
            <person name="Morris K."/>
            <person name="Thomas K."/>
            <person name="Gtari M."/>
            <person name="Tisa L.S."/>
        </authorList>
    </citation>
    <scope>NUCLEOTIDE SEQUENCE [LARGE SCALE GENOMIC DNA]</scope>
    <source>
        <strain evidence="9">NRRL B-16219</strain>
    </source>
</reference>
<dbReference type="RefSeq" id="WP_071060040.1">
    <property type="nucleotide sequence ID" value="NZ_MAXA01000036.1"/>
</dbReference>
<dbReference type="SUPFAM" id="SSF53383">
    <property type="entry name" value="PLP-dependent transferases"/>
    <property type="match status" value="1"/>
</dbReference>
<dbReference type="Pfam" id="PF00282">
    <property type="entry name" value="Pyridoxal_deC"/>
    <property type="match status" value="1"/>
</dbReference>
<comment type="similarity">
    <text evidence="2 7">Belongs to the group II decarboxylase family.</text>
</comment>
<sequence>MTRPGHRPADELRDLLGVALGALDAGRRDRVGPLPAGGPVAVRRVALAALGGGRLLTAAGSGEAAALDALTRMLSAGSADPADPFCAAHLHCPPLPVAVAADLAVSALNPSLDSWDQAPAATTVETEVVAALAELAGLDPARAVGTVTTGGTESNLMGLLIGAQGPGGGGGGSGGGPRVAVLCSAAGHHSVRRGAELLGLGEVVTVPVDGAHRMDVGALRAALAGHGGPALVVATAGTTDAGAIDPLGEIAAAVRAHPAPGWLHVDAAHGGGALFSHRLSGLLAGLAEADSIALDLHKLGWQPAPAGIFLTPSGRGWERLETEAAYLNPADETAAGYPSLLGRSLRTTRRPDAFKIAVTLRALGRDRLGALVDACHRLARHAAAVIEADQRLALSAPVTLSTVLFRYVHDVHDRETGSQEALDRLNAAIRLRLLAEGAAVVGRTTAGVDGAVHLKLTLLNPAATPADVTALLALVAATGDRLAAEPAA</sequence>
<dbReference type="InterPro" id="IPR002129">
    <property type="entry name" value="PyrdxlP-dep_de-COase"/>
</dbReference>
<dbReference type="GO" id="GO:0019752">
    <property type="term" value="P:carboxylic acid metabolic process"/>
    <property type="evidence" value="ECO:0007669"/>
    <property type="project" value="InterPro"/>
</dbReference>
<keyword evidence="9" id="KW-1185">Reference proteome</keyword>
<dbReference type="InterPro" id="IPR015422">
    <property type="entry name" value="PyrdxlP-dep_Trfase_small"/>
</dbReference>
<dbReference type="AlphaFoldDB" id="A0A1S1RA49"/>
<gene>
    <name evidence="8" type="ORF">BBK14_10620</name>
</gene>
<comment type="cofactor">
    <cofactor evidence="1 6 7">
        <name>pyridoxal 5'-phosphate</name>
        <dbReference type="ChEBI" id="CHEBI:597326"/>
    </cofactor>
</comment>
<dbReference type="PANTHER" id="PTHR45677:SF8">
    <property type="entry name" value="CYSTEINE SULFINIC ACID DECARBOXYLASE"/>
    <property type="match status" value="1"/>
</dbReference>
<dbReference type="GO" id="GO:0030170">
    <property type="term" value="F:pyridoxal phosphate binding"/>
    <property type="evidence" value="ECO:0007669"/>
    <property type="project" value="InterPro"/>
</dbReference>
<dbReference type="InterPro" id="IPR015424">
    <property type="entry name" value="PyrdxlP-dep_Trfase"/>
</dbReference>
<organism evidence="8 9">
    <name type="scientific">Parafrankia soli</name>
    <dbReference type="NCBI Taxonomy" id="2599596"/>
    <lineage>
        <taxon>Bacteria</taxon>
        <taxon>Bacillati</taxon>
        <taxon>Actinomycetota</taxon>
        <taxon>Actinomycetes</taxon>
        <taxon>Frankiales</taxon>
        <taxon>Frankiaceae</taxon>
        <taxon>Parafrankia</taxon>
    </lineage>
</organism>
<feature type="modified residue" description="N6-(pyridoxal phosphate)lysine" evidence="6">
    <location>
        <position position="298"/>
    </location>
</feature>
<evidence type="ECO:0000256" key="6">
    <source>
        <dbReference type="PIRSR" id="PIRSR602129-50"/>
    </source>
</evidence>
<dbReference type="PANTHER" id="PTHR45677">
    <property type="entry name" value="GLUTAMATE DECARBOXYLASE-RELATED"/>
    <property type="match status" value="1"/>
</dbReference>